<comment type="caution">
    <text evidence="2">The sequence shown here is derived from an EMBL/GenBank/DDBJ whole genome shotgun (WGS) entry which is preliminary data.</text>
</comment>
<feature type="region of interest" description="Disordered" evidence="1">
    <location>
        <begin position="24"/>
        <end position="134"/>
    </location>
</feature>
<dbReference type="Proteomes" id="UP000499080">
    <property type="component" value="Unassembled WGS sequence"/>
</dbReference>
<organism evidence="2 3">
    <name type="scientific">Araneus ventricosus</name>
    <name type="common">Orbweaver spider</name>
    <name type="synonym">Epeira ventricosa</name>
    <dbReference type="NCBI Taxonomy" id="182803"/>
    <lineage>
        <taxon>Eukaryota</taxon>
        <taxon>Metazoa</taxon>
        <taxon>Ecdysozoa</taxon>
        <taxon>Arthropoda</taxon>
        <taxon>Chelicerata</taxon>
        <taxon>Arachnida</taxon>
        <taxon>Araneae</taxon>
        <taxon>Araneomorphae</taxon>
        <taxon>Entelegynae</taxon>
        <taxon>Araneoidea</taxon>
        <taxon>Araneidae</taxon>
        <taxon>Araneus</taxon>
    </lineage>
</organism>
<dbReference type="OrthoDB" id="6437818at2759"/>
<evidence type="ECO:0000256" key="1">
    <source>
        <dbReference type="SAM" id="MobiDB-lite"/>
    </source>
</evidence>
<feature type="compositionally biased region" description="Basic residues" evidence="1">
    <location>
        <begin position="67"/>
        <end position="77"/>
    </location>
</feature>
<feature type="compositionally biased region" description="Basic and acidic residues" evidence="1">
    <location>
        <begin position="97"/>
        <end position="118"/>
    </location>
</feature>
<accession>A0A4Y2QDP4</accession>
<evidence type="ECO:0000313" key="2">
    <source>
        <dbReference type="EMBL" id="GBN61594.1"/>
    </source>
</evidence>
<proteinExistence type="predicted"/>
<gene>
    <name evidence="2" type="ORF">AVEN_128953_1</name>
</gene>
<dbReference type="EMBL" id="BGPR01013656">
    <property type="protein sequence ID" value="GBN61594.1"/>
    <property type="molecule type" value="Genomic_DNA"/>
</dbReference>
<reference evidence="2 3" key="1">
    <citation type="journal article" date="2019" name="Sci. Rep.">
        <title>Orb-weaving spider Araneus ventricosus genome elucidates the spidroin gene catalogue.</title>
        <authorList>
            <person name="Kono N."/>
            <person name="Nakamura H."/>
            <person name="Ohtoshi R."/>
            <person name="Moran D.A.P."/>
            <person name="Shinohara A."/>
            <person name="Yoshida Y."/>
            <person name="Fujiwara M."/>
            <person name="Mori M."/>
            <person name="Tomita M."/>
            <person name="Arakawa K."/>
        </authorList>
    </citation>
    <scope>NUCLEOTIDE SEQUENCE [LARGE SCALE GENOMIC DNA]</scope>
</reference>
<feature type="compositionally biased region" description="Basic residues" evidence="1">
    <location>
        <begin position="42"/>
        <end position="57"/>
    </location>
</feature>
<name>A0A4Y2QDP4_ARAVE</name>
<protein>
    <submittedName>
        <fullName evidence="2">Uncharacterized protein</fullName>
    </submittedName>
</protein>
<evidence type="ECO:0000313" key="3">
    <source>
        <dbReference type="Proteomes" id="UP000499080"/>
    </source>
</evidence>
<feature type="compositionally biased region" description="Low complexity" evidence="1">
    <location>
        <begin position="78"/>
        <end position="92"/>
    </location>
</feature>
<feature type="compositionally biased region" description="Acidic residues" evidence="1">
    <location>
        <begin position="119"/>
        <end position="130"/>
    </location>
</feature>
<keyword evidence="3" id="KW-1185">Reference proteome</keyword>
<sequence>MLQRDSRGKRTVEWTVENFVTNEIRENAKTHEPSVSVCQRKQTNKTNKRAGSKKNVKNTRSSQNNKTNKRSGSKKNVKNTTSKQNKTKSSSSKNKKNNVDKKNSGKDSTKKKGKKKDEEESSSSDSDESSVESIAYPGEICRNCSRGNIDQLFQDAEAEDFGFPEYVPRRPSIEDPSFNDLI</sequence>
<dbReference type="AlphaFoldDB" id="A0A4Y2QDP4"/>